<dbReference type="Proteomes" id="UP000199459">
    <property type="component" value="Unassembled WGS sequence"/>
</dbReference>
<organism evidence="2 3">
    <name type="scientific">Nitrosomonas marina</name>
    <dbReference type="NCBI Taxonomy" id="917"/>
    <lineage>
        <taxon>Bacteria</taxon>
        <taxon>Pseudomonadati</taxon>
        <taxon>Pseudomonadota</taxon>
        <taxon>Betaproteobacteria</taxon>
        <taxon>Nitrosomonadales</taxon>
        <taxon>Nitrosomonadaceae</taxon>
        <taxon>Nitrosomonas</taxon>
    </lineage>
</organism>
<dbReference type="AlphaFoldDB" id="A0A1H8JAG0"/>
<dbReference type="EMBL" id="FOCP01000065">
    <property type="protein sequence ID" value="SEN77744.1"/>
    <property type="molecule type" value="Genomic_DNA"/>
</dbReference>
<accession>A0A1H8JAG0</accession>
<reference evidence="2 3" key="1">
    <citation type="submission" date="2016-10" db="EMBL/GenBank/DDBJ databases">
        <authorList>
            <person name="de Groot N.N."/>
        </authorList>
    </citation>
    <scope>NUCLEOTIDE SEQUENCE [LARGE SCALE GENOMIC DNA]</scope>
    <source>
        <strain evidence="2 3">Nm22</strain>
    </source>
</reference>
<keyword evidence="1" id="KW-0812">Transmembrane</keyword>
<keyword evidence="1" id="KW-1133">Transmembrane helix</keyword>
<evidence type="ECO:0000313" key="3">
    <source>
        <dbReference type="Proteomes" id="UP000199459"/>
    </source>
</evidence>
<feature type="transmembrane region" description="Helical" evidence="1">
    <location>
        <begin position="12"/>
        <end position="31"/>
    </location>
</feature>
<proteinExistence type="predicted"/>
<protein>
    <submittedName>
        <fullName evidence="2">Uncharacterized protein</fullName>
    </submittedName>
</protein>
<keyword evidence="1" id="KW-0472">Membrane</keyword>
<gene>
    <name evidence="2" type="ORF">SAMN05216325_1652</name>
</gene>
<evidence type="ECO:0000256" key="1">
    <source>
        <dbReference type="SAM" id="Phobius"/>
    </source>
</evidence>
<sequence length="33" mass="4011">MMNKNEHDKDFIPVIFWIGYLFIVLAVLEWITN</sequence>
<name>A0A1H8JAG0_9PROT</name>
<evidence type="ECO:0000313" key="2">
    <source>
        <dbReference type="EMBL" id="SEN77744.1"/>
    </source>
</evidence>